<feature type="compositionally biased region" description="Basic and acidic residues" evidence="1">
    <location>
        <begin position="1"/>
        <end position="17"/>
    </location>
</feature>
<accession>A0A1H8MJ38</accession>
<gene>
    <name evidence="2" type="ORF">RTCCBAU85039_3046</name>
    <name evidence="3" type="ORF">SAMN05216228_1012199</name>
</gene>
<evidence type="ECO:0000313" key="5">
    <source>
        <dbReference type="Proteomes" id="UP000198939"/>
    </source>
</evidence>
<name>A0A1H8MJ38_9HYPH</name>
<protein>
    <submittedName>
        <fullName evidence="2">Uncharacterized protein</fullName>
    </submittedName>
</protein>
<feature type="region of interest" description="Disordered" evidence="1">
    <location>
        <begin position="1"/>
        <end position="24"/>
    </location>
</feature>
<sequence>MTIKERQEREAHDRENPWRPMSTAKPSGLICDLLFDDMAGRFATERLQYSLILMVTGTNSTRRGEFTPRRPSTVDHPMYT</sequence>
<evidence type="ECO:0000313" key="2">
    <source>
        <dbReference type="EMBL" id="SEH91750.1"/>
    </source>
</evidence>
<dbReference type="Proteomes" id="UP000198939">
    <property type="component" value="Unassembled WGS sequence"/>
</dbReference>
<feature type="region of interest" description="Disordered" evidence="1">
    <location>
        <begin position="61"/>
        <end position="80"/>
    </location>
</feature>
<reference evidence="3 5" key="2">
    <citation type="submission" date="2016-10" db="EMBL/GenBank/DDBJ databases">
        <authorList>
            <person name="Varghese N."/>
            <person name="Submissions S."/>
        </authorList>
    </citation>
    <scope>NUCLEOTIDE SEQUENCE [LARGE SCALE GENOMIC DNA]</scope>
    <source>
        <strain evidence="3 5">CGMCC 1.7071</strain>
    </source>
</reference>
<evidence type="ECO:0000313" key="4">
    <source>
        <dbReference type="Proteomes" id="UP000183063"/>
    </source>
</evidence>
<keyword evidence="5" id="KW-1185">Reference proteome</keyword>
<dbReference type="EMBL" id="FNXB01000015">
    <property type="protein sequence ID" value="SEH91750.1"/>
    <property type="molecule type" value="Genomic_DNA"/>
</dbReference>
<dbReference type="EMBL" id="FOCV01000012">
    <property type="protein sequence ID" value="SEO17156.1"/>
    <property type="molecule type" value="Genomic_DNA"/>
</dbReference>
<reference evidence="2" key="3">
    <citation type="submission" date="2016-10" db="EMBL/GenBank/DDBJ databases">
        <authorList>
            <person name="de Groot N.N."/>
        </authorList>
    </citation>
    <scope>NUCLEOTIDE SEQUENCE [LARGE SCALE GENOMIC DNA]</scope>
    <source>
        <strain evidence="2">CCBAU85039</strain>
    </source>
</reference>
<dbReference type="AlphaFoldDB" id="A0A1H8MJ38"/>
<organism evidence="2 4">
    <name type="scientific">Rhizobium tibeticum</name>
    <dbReference type="NCBI Taxonomy" id="501024"/>
    <lineage>
        <taxon>Bacteria</taxon>
        <taxon>Pseudomonadati</taxon>
        <taxon>Pseudomonadota</taxon>
        <taxon>Alphaproteobacteria</taxon>
        <taxon>Hyphomicrobiales</taxon>
        <taxon>Rhizobiaceae</taxon>
        <taxon>Rhizobium/Agrobacterium group</taxon>
        <taxon>Rhizobium</taxon>
    </lineage>
</organism>
<dbReference type="Proteomes" id="UP000183063">
    <property type="component" value="Unassembled WGS sequence"/>
</dbReference>
<proteinExistence type="predicted"/>
<evidence type="ECO:0000256" key="1">
    <source>
        <dbReference type="SAM" id="MobiDB-lite"/>
    </source>
</evidence>
<evidence type="ECO:0000313" key="3">
    <source>
        <dbReference type="EMBL" id="SEO17156.1"/>
    </source>
</evidence>
<reference evidence="4" key="1">
    <citation type="submission" date="2016-10" db="EMBL/GenBank/DDBJ databases">
        <authorList>
            <person name="Wibberg D."/>
        </authorList>
    </citation>
    <scope>NUCLEOTIDE SEQUENCE [LARGE SCALE GENOMIC DNA]</scope>
</reference>